<keyword evidence="5" id="KW-0547">Nucleotide-binding</keyword>
<feature type="domain" description="Histidine kinase" evidence="9">
    <location>
        <begin position="1"/>
        <end position="77"/>
    </location>
</feature>
<dbReference type="AlphaFoldDB" id="A0ABD5DWJ5"/>
<dbReference type="PANTHER" id="PTHR43065:SF16">
    <property type="entry name" value="SENSORY HISTIDINE KINASE_PHOSPHATASE NTRB"/>
    <property type="match status" value="1"/>
</dbReference>
<evidence type="ECO:0000256" key="8">
    <source>
        <dbReference type="ARBA" id="ARBA00023012"/>
    </source>
</evidence>
<keyword evidence="3" id="KW-0597">Phosphoprotein</keyword>
<dbReference type="SMART" id="SM00387">
    <property type="entry name" value="HATPase_c"/>
    <property type="match status" value="1"/>
</dbReference>
<sequence length="77" mass="8517">HGVRYRLAARIDVEDNGPGIPPHLQDTLFYPMVSGREGGTGLGLSIARSLIDQHSGKIEFTSWPGHTEFSVYLPIRK</sequence>
<keyword evidence="4 10" id="KW-0808">Transferase</keyword>
<evidence type="ECO:0000256" key="5">
    <source>
        <dbReference type="ARBA" id="ARBA00022741"/>
    </source>
</evidence>
<keyword evidence="7" id="KW-0067">ATP-binding</keyword>
<gene>
    <name evidence="10" type="primary">glnL</name>
    <name evidence="10" type="ORF">FPK63_25585</name>
</gene>
<evidence type="ECO:0000256" key="3">
    <source>
        <dbReference type="ARBA" id="ARBA00022553"/>
    </source>
</evidence>
<protein>
    <recommendedName>
        <fullName evidence="2">histidine kinase</fullName>
        <ecNumber evidence="2">2.7.13.3</ecNumber>
    </recommendedName>
</protein>
<dbReference type="Pfam" id="PF02518">
    <property type="entry name" value="HATPase_c"/>
    <property type="match status" value="1"/>
</dbReference>
<dbReference type="GO" id="GO:0000160">
    <property type="term" value="P:phosphorelay signal transduction system"/>
    <property type="evidence" value="ECO:0007669"/>
    <property type="project" value="UniProtKB-KW"/>
</dbReference>
<dbReference type="RefSeq" id="WP_268083835.1">
    <property type="nucleotide sequence ID" value="NZ_RQLZ01000165.1"/>
</dbReference>
<dbReference type="InterPro" id="IPR004358">
    <property type="entry name" value="Sig_transdc_His_kin-like_C"/>
</dbReference>
<dbReference type="GO" id="GO:0005524">
    <property type="term" value="F:ATP binding"/>
    <property type="evidence" value="ECO:0007669"/>
    <property type="project" value="UniProtKB-KW"/>
</dbReference>
<evidence type="ECO:0000313" key="10">
    <source>
        <dbReference type="EMBL" id="MDR8434409.1"/>
    </source>
</evidence>
<dbReference type="InterPro" id="IPR005467">
    <property type="entry name" value="His_kinase_dom"/>
</dbReference>
<dbReference type="EC" id="2.7.13.3" evidence="2"/>
<dbReference type="InterPro" id="IPR036890">
    <property type="entry name" value="HATPase_C_sf"/>
</dbReference>
<evidence type="ECO:0000256" key="1">
    <source>
        <dbReference type="ARBA" id="ARBA00000085"/>
    </source>
</evidence>
<dbReference type="PROSITE" id="PS50109">
    <property type="entry name" value="HIS_KIN"/>
    <property type="match status" value="1"/>
</dbReference>
<dbReference type="PRINTS" id="PR00344">
    <property type="entry name" value="BCTRLSENSOR"/>
</dbReference>
<dbReference type="GO" id="GO:0004673">
    <property type="term" value="F:protein histidine kinase activity"/>
    <property type="evidence" value="ECO:0007669"/>
    <property type="project" value="UniProtKB-EC"/>
</dbReference>
<feature type="non-terminal residue" evidence="10">
    <location>
        <position position="1"/>
    </location>
</feature>
<proteinExistence type="predicted"/>
<name>A0ABD5DWJ5_ACIBA</name>
<comment type="catalytic activity">
    <reaction evidence="1">
        <text>ATP + protein L-histidine = ADP + protein N-phospho-L-histidine.</text>
        <dbReference type="EC" id="2.7.13.3"/>
    </reaction>
</comment>
<evidence type="ECO:0000256" key="4">
    <source>
        <dbReference type="ARBA" id="ARBA00022679"/>
    </source>
</evidence>
<organism evidence="10">
    <name type="scientific">Acinetobacter baumannii</name>
    <dbReference type="NCBI Taxonomy" id="470"/>
    <lineage>
        <taxon>Bacteria</taxon>
        <taxon>Pseudomonadati</taxon>
        <taxon>Pseudomonadota</taxon>
        <taxon>Gammaproteobacteria</taxon>
        <taxon>Moraxellales</taxon>
        <taxon>Moraxellaceae</taxon>
        <taxon>Acinetobacter</taxon>
        <taxon>Acinetobacter calcoaceticus/baumannii complex</taxon>
    </lineage>
</organism>
<accession>A0ABD5DWJ5</accession>
<evidence type="ECO:0000256" key="7">
    <source>
        <dbReference type="ARBA" id="ARBA00022840"/>
    </source>
</evidence>
<evidence type="ECO:0000256" key="2">
    <source>
        <dbReference type="ARBA" id="ARBA00012438"/>
    </source>
</evidence>
<dbReference type="PANTHER" id="PTHR43065">
    <property type="entry name" value="SENSOR HISTIDINE KINASE"/>
    <property type="match status" value="1"/>
</dbReference>
<dbReference type="InterPro" id="IPR003594">
    <property type="entry name" value="HATPase_dom"/>
</dbReference>
<dbReference type="Gene3D" id="3.30.565.10">
    <property type="entry name" value="Histidine kinase-like ATPase, C-terminal domain"/>
    <property type="match status" value="1"/>
</dbReference>
<evidence type="ECO:0000256" key="6">
    <source>
        <dbReference type="ARBA" id="ARBA00022777"/>
    </source>
</evidence>
<keyword evidence="6 10" id="KW-0418">Kinase</keyword>
<dbReference type="EMBL" id="VMAF01001388">
    <property type="protein sequence ID" value="MDR8434409.1"/>
    <property type="molecule type" value="Genomic_DNA"/>
</dbReference>
<reference evidence="10" key="1">
    <citation type="submission" date="2019-07" db="EMBL/GenBank/DDBJ databases">
        <title>Biological characteristics of mucoid Acinetobacter baumannii from a general hospital in China.</title>
        <authorList>
            <person name="Hua X."/>
            <person name="Yu Y."/>
        </authorList>
    </citation>
    <scope>NUCLEOTIDE SEQUENCE</scope>
    <source>
        <strain evidence="10">N8</strain>
    </source>
</reference>
<keyword evidence="8" id="KW-0902">Two-component regulatory system</keyword>
<evidence type="ECO:0000259" key="9">
    <source>
        <dbReference type="PROSITE" id="PS50109"/>
    </source>
</evidence>
<comment type="caution">
    <text evidence="10">The sequence shown here is derived from an EMBL/GenBank/DDBJ whole genome shotgun (WGS) entry which is preliminary data.</text>
</comment>
<dbReference type="SUPFAM" id="SSF55874">
    <property type="entry name" value="ATPase domain of HSP90 chaperone/DNA topoisomerase II/histidine kinase"/>
    <property type="match status" value="1"/>
</dbReference>